<evidence type="ECO:0000259" key="16">
    <source>
        <dbReference type="PROSITE" id="PS50137"/>
    </source>
</evidence>
<evidence type="ECO:0000256" key="8">
    <source>
        <dbReference type="ARBA" id="ARBA00022694"/>
    </source>
</evidence>
<dbReference type="NCBIfam" id="TIGR02191">
    <property type="entry name" value="RNaseIII"/>
    <property type="match status" value="1"/>
</dbReference>
<dbReference type="GO" id="GO:0008033">
    <property type="term" value="P:tRNA processing"/>
    <property type="evidence" value="ECO:0007669"/>
    <property type="project" value="UniProtKB-KW"/>
</dbReference>
<evidence type="ECO:0000256" key="10">
    <source>
        <dbReference type="ARBA" id="ARBA00022723"/>
    </source>
</evidence>
<evidence type="ECO:0000256" key="9">
    <source>
        <dbReference type="ARBA" id="ARBA00022722"/>
    </source>
</evidence>
<feature type="active site" evidence="15">
    <location>
        <position position="49"/>
    </location>
</feature>
<dbReference type="PANTHER" id="PTHR11207:SF0">
    <property type="entry name" value="RIBONUCLEASE 3"/>
    <property type="match status" value="1"/>
</dbReference>
<comment type="caution">
    <text evidence="18">The sequence shown here is derived from an EMBL/GenBank/DDBJ whole genome shotgun (WGS) entry which is preliminary data.</text>
</comment>
<evidence type="ECO:0000313" key="19">
    <source>
        <dbReference type="Proteomes" id="UP000004097"/>
    </source>
</evidence>
<dbReference type="CDD" id="cd00593">
    <property type="entry name" value="RIBOc"/>
    <property type="match status" value="1"/>
</dbReference>
<evidence type="ECO:0000256" key="13">
    <source>
        <dbReference type="ARBA" id="ARBA00022842"/>
    </source>
</evidence>
<comment type="similarity">
    <text evidence="3">Belongs to the ribonuclease III family.</text>
</comment>
<dbReference type="Pfam" id="PF00035">
    <property type="entry name" value="dsrm"/>
    <property type="match status" value="1"/>
</dbReference>
<dbReference type="InterPro" id="IPR011907">
    <property type="entry name" value="RNase_III"/>
</dbReference>
<dbReference type="HAMAP" id="MF_00104">
    <property type="entry name" value="RNase_III"/>
    <property type="match status" value="1"/>
</dbReference>
<dbReference type="GO" id="GO:0010468">
    <property type="term" value="P:regulation of gene expression"/>
    <property type="evidence" value="ECO:0007669"/>
    <property type="project" value="TreeGrafter"/>
</dbReference>
<evidence type="ECO:0000256" key="14">
    <source>
        <dbReference type="ARBA" id="ARBA00022884"/>
    </source>
</evidence>
<comment type="subunit">
    <text evidence="4 15">Homodimer.</text>
</comment>
<dbReference type="SUPFAM" id="SSF69065">
    <property type="entry name" value="RNase III domain-like"/>
    <property type="match status" value="1"/>
</dbReference>
<dbReference type="CDD" id="cd10845">
    <property type="entry name" value="DSRM_RNAse_III_family"/>
    <property type="match status" value="1"/>
</dbReference>
<dbReference type="FunFam" id="1.10.1520.10:FF:000001">
    <property type="entry name" value="Ribonuclease 3"/>
    <property type="match status" value="1"/>
</dbReference>
<dbReference type="GO" id="GO:0006397">
    <property type="term" value="P:mRNA processing"/>
    <property type="evidence" value="ECO:0007669"/>
    <property type="project" value="UniProtKB-UniRule"/>
</dbReference>
<evidence type="ECO:0000256" key="5">
    <source>
        <dbReference type="ARBA" id="ARBA00022490"/>
    </source>
</evidence>
<proteinExistence type="inferred from homology"/>
<dbReference type="InterPro" id="IPR000999">
    <property type="entry name" value="RNase_III_dom"/>
</dbReference>
<dbReference type="FunFam" id="3.30.160.20:FF:000003">
    <property type="entry name" value="Ribonuclease 3"/>
    <property type="match status" value="1"/>
</dbReference>
<comment type="subcellular location">
    <subcellularLocation>
        <location evidence="2 15">Cytoplasm</location>
    </subcellularLocation>
</comment>
<name>E7MPX3_9FIRM</name>
<dbReference type="GO" id="GO:0005737">
    <property type="term" value="C:cytoplasm"/>
    <property type="evidence" value="ECO:0007669"/>
    <property type="project" value="UniProtKB-SubCell"/>
</dbReference>
<feature type="binding site" evidence="15">
    <location>
        <position position="119"/>
    </location>
    <ligand>
        <name>Mg(2+)</name>
        <dbReference type="ChEBI" id="CHEBI:18420"/>
    </ligand>
</feature>
<evidence type="ECO:0000256" key="3">
    <source>
        <dbReference type="ARBA" id="ARBA00010183"/>
    </source>
</evidence>
<keyword evidence="11 15" id="KW-0255">Endonuclease</keyword>
<keyword evidence="10 15" id="KW-0479">Metal-binding</keyword>
<comment type="cofactor">
    <cofactor evidence="15">
        <name>Mg(2+)</name>
        <dbReference type="ChEBI" id="CHEBI:18420"/>
    </cofactor>
</comment>
<dbReference type="PROSITE" id="PS50137">
    <property type="entry name" value="DS_RBD"/>
    <property type="match status" value="1"/>
</dbReference>
<dbReference type="AlphaFoldDB" id="E7MPX3"/>
<gene>
    <name evidence="15 18" type="primary">rnc</name>
    <name evidence="18" type="ORF">HMPREF9430_01698</name>
</gene>
<keyword evidence="7 15" id="KW-0507">mRNA processing</keyword>
<dbReference type="SUPFAM" id="SSF54768">
    <property type="entry name" value="dsRNA-binding domain-like"/>
    <property type="match status" value="1"/>
</dbReference>
<dbReference type="EC" id="3.1.26.3" evidence="15"/>
<evidence type="ECO:0000256" key="6">
    <source>
        <dbReference type="ARBA" id="ARBA00022552"/>
    </source>
</evidence>
<reference evidence="18 19" key="1">
    <citation type="submission" date="2010-08" db="EMBL/GenBank/DDBJ databases">
        <authorList>
            <person name="Weinstock G."/>
            <person name="Sodergren E."/>
            <person name="Clifton S."/>
            <person name="Fulton L."/>
            <person name="Fulton B."/>
            <person name="Courtney L."/>
            <person name="Fronick C."/>
            <person name="Harrison M."/>
            <person name="Strong C."/>
            <person name="Farmer C."/>
            <person name="Delahaunty K."/>
            <person name="Markovic C."/>
            <person name="Hall O."/>
            <person name="Minx P."/>
            <person name="Tomlinson C."/>
            <person name="Mitreva M."/>
            <person name="Hou S."/>
            <person name="Chen J."/>
            <person name="Wollam A."/>
            <person name="Pepin K.H."/>
            <person name="Johnson M."/>
            <person name="Bhonagiri V."/>
            <person name="Zhang X."/>
            <person name="Suruliraj S."/>
            <person name="Warren W."/>
            <person name="Chinwalla A."/>
            <person name="Mardis E.R."/>
            <person name="Wilson R.K."/>
        </authorList>
    </citation>
    <scope>NUCLEOTIDE SEQUENCE [LARGE SCALE GENOMIC DNA]</scope>
    <source>
        <strain evidence="18 19">F0204</strain>
    </source>
</reference>
<evidence type="ECO:0000256" key="1">
    <source>
        <dbReference type="ARBA" id="ARBA00000109"/>
    </source>
</evidence>
<keyword evidence="9 15" id="KW-0540">Nuclease</keyword>
<dbReference type="PANTHER" id="PTHR11207">
    <property type="entry name" value="RIBONUCLEASE III"/>
    <property type="match status" value="1"/>
</dbReference>
<evidence type="ECO:0000259" key="17">
    <source>
        <dbReference type="PROSITE" id="PS50142"/>
    </source>
</evidence>
<dbReference type="GO" id="GO:0003725">
    <property type="term" value="F:double-stranded RNA binding"/>
    <property type="evidence" value="ECO:0007669"/>
    <property type="project" value="TreeGrafter"/>
</dbReference>
<feature type="domain" description="RNase III" evidence="17">
    <location>
        <begin position="5"/>
        <end position="130"/>
    </location>
</feature>
<comment type="function">
    <text evidence="15">Digests double-stranded RNA. Involved in the processing of primary rRNA transcript to yield the immediate precursors to the large and small rRNAs (23S and 16S). Processes some mRNAs, and tRNAs when they are encoded in the rRNA operon. Processes pre-crRNA and tracrRNA of type II CRISPR loci if present in the organism.</text>
</comment>
<dbReference type="GO" id="GO:0046872">
    <property type="term" value="F:metal ion binding"/>
    <property type="evidence" value="ECO:0007669"/>
    <property type="project" value="UniProtKB-KW"/>
</dbReference>
<feature type="active site" evidence="15">
    <location>
        <position position="119"/>
    </location>
</feature>
<keyword evidence="5 15" id="KW-0963">Cytoplasm</keyword>
<dbReference type="Gene3D" id="3.30.160.20">
    <property type="match status" value="1"/>
</dbReference>
<evidence type="ECO:0000256" key="2">
    <source>
        <dbReference type="ARBA" id="ARBA00004496"/>
    </source>
</evidence>
<keyword evidence="14 15" id="KW-0694">RNA-binding</keyword>
<dbReference type="EMBL" id="AECQ01000031">
    <property type="protein sequence ID" value="EFW23892.1"/>
    <property type="molecule type" value="Genomic_DNA"/>
</dbReference>
<dbReference type="InterPro" id="IPR036389">
    <property type="entry name" value="RNase_III_sf"/>
</dbReference>
<feature type="binding site" evidence="15">
    <location>
        <position position="45"/>
    </location>
    <ligand>
        <name>Mg(2+)</name>
        <dbReference type="ChEBI" id="CHEBI:18420"/>
    </ligand>
</feature>
<keyword evidence="8 15" id="KW-0819">tRNA processing</keyword>
<keyword evidence="12 15" id="KW-0378">Hydrolase</keyword>
<keyword evidence="15" id="KW-0699">rRNA-binding</keyword>
<comment type="catalytic activity">
    <reaction evidence="1 15">
        <text>Endonucleolytic cleavage to 5'-phosphomonoester.</text>
        <dbReference type="EC" id="3.1.26.3"/>
    </reaction>
</comment>
<evidence type="ECO:0000256" key="12">
    <source>
        <dbReference type="ARBA" id="ARBA00022801"/>
    </source>
</evidence>
<keyword evidence="13 15" id="KW-0460">Magnesium</keyword>
<evidence type="ECO:0000256" key="4">
    <source>
        <dbReference type="ARBA" id="ARBA00011738"/>
    </source>
</evidence>
<evidence type="ECO:0000256" key="11">
    <source>
        <dbReference type="ARBA" id="ARBA00022759"/>
    </source>
</evidence>
<accession>E7MPX3</accession>
<dbReference type="Pfam" id="PF14622">
    <property type="entry name" value="Ribonucleas_3_3"/>
    <property type="match status" value="1"/>
</dbReference>
<dbReference type="HOGENOM" id="CLU_000907_1_3_9"/>
<dbReference type="RefSeq" id="WP_006526503.1">
    <property type="nucleotide sequence ID" value="NZ_GL637665.1"/>
</dbReference>
<dbReference type="SMART" id="SM00535">
    <property type="entry name" value="RIBOc"/>
    <property type="match status" value="1"/>
</dbReference>
<dbReference type="SMART" id="SM00358">
    <property type="entry name" value="DSRM"/>
    <property type="match status" value="1"/>
</dbReference>
<feature type="binding site" evidence="15">
    <location>
        <position position="116"/>
    </location>
    <ligand>
        <name>Mg(2+)</name>
        <dbReference type="ChEBI" id="CHEBI:18420"/>
    </ligand>
</feature>
<keyword evidence="19" id="KW-1185">Reference proteome</keyword>
<dbReference type="eggNOG" id="COG0571">
    <property type="taxonomic scope" value="Bacteria"/>
</dbReference>
<feature type="domain" description="DRBM" evidence="16">
    <location>
        <begin position="157"/>
        <end position="226"/>
    </location>
</feature>
<sequence>MILNIIEWLESRHIKVNNAKMIQQAFIHSSYAHEHKNKNDNERLEFMGDAVLQLWSSNAIYPLNLSEGHMTRLRAQLVCEKALAIYGRQLHLNDYLLLGSGEEKTGGRNKDAIIADMFEAFLGALFLDQGMDAVDNILSEVITPRLAHPEDVGVIHDYKTKLQEYVQSDSRQTVKYELVSETGPSNAPEFVMNVLVDGLVLGTGSGQSKKQAEQNAARNAFEKMAK</sequence>
<evidence type="ECO:0000313" key="18">
    <source>
        <dbReference type="EMBL" id="EFW23892.1"/>
    </source>
</evidence>
<dbReference type="GO" id="GO:0019843">
    <property type="term" value="F:rRNA binding"/>
    <property type="evidence" value="ECO:0007669"/>
    <property type="project" value="UniProtKB-KW"/>
</dbReference>
<dbReference type="PROSITE" id="PS50142">
    <property type="entry name" value="RNASE_3_2"/>
    <property type="match status" value="1"/>
</dbReference>
<dbReference type="GO" id="GO:0042802">
    <property type="term" value="F:identical protein binding"/>
    <property type="evidence" value="ECO:0007669"/>
    <property type="project" value="UniProtKB-ARBA"/>
</dbReference>
<dbReference type="Proteomes" id="UP000004097">
    <property type="component" value="Unassembled WGS sequence"/>
</dbReference>
<evidence type="ECO:0000256" key="7">
    <source>
        <dbReference type="ARBA" id="ARBA00022664"/>
    </source>
</evidence>
<protein>
    <recommendedName>
        <fullName evidence="15">Ribonuclease 3</fullName>
        <ecNumber evidence="15">3.1.26.3</ecNumber>
    </recommendedName>
    <alternativeName>
        <fullName evidence="15">Ribonuclease III</fullName>
        <shortName evidence="15">RNase III</shortName>
    </alternativeName>
</protein>
<dbReference type="Gene3D" id="1.10.1520.10">
    <property type="entry name" value="Ribonuclease III domain"/>
    <property type="match status" value="1"/>
</dbReference>
<organism evidence="18 19">
    <name type="scientific">Solobacterium moorei F0204</name>
    <dbReference type="NCBI Taxonomy" id="706433"/>
    <lineage>
        <taxon>Bacteria</taxon>
        <taxon>Bacillati</taxon>
        <taxon>Bacillota</taxon>
        <taxon>Erysipelotrichia</taxon>
        <taxon>Erysipelotrichales</taxon>
        <taxon>Erysipelotrichaceae</taxon>
        <taxon>Solobacterium</taxon>
    </lineage>
</organism>
<dbReference type="GO" id="GO:0004525">
    <property type="term" value="F:ribonuclease III activity"/>
    <property type="evidence" value="ECO:0007669"/>
    <property type="project" value="UniProtKB-UniRule"/>
</dbReference>
<dbReference type="GO" id="GO:0006364">
    <property type="term" value="P:rRNA processing"/>
    <property type="evidence" value="ECO:0007669"/>
    <property type="project" value="UniProtKB-UniRule"/>
</dbReference>
<dbReference type="InterPro" id="IPR014720">
    <property type="entry name" value="dsRBD_dom"/>
</dbReference>
<evidence type="ECO:0000256" key="15">
    <source>
        <dbReference type="HAMAP-Rule" id="MF_00104"/>
    </source>
</evidence>
<dbReference type="STRING" id="706433.HMPREF9430_01698"/>
<keyword evidence="6 15" id="KW-0698">rRNA processing</keyword>